<evidence type="ECO:0000256" key="4">
    <source>
        <dbReference type="ARBA" id="ARBA00022989"/>
    </source>
</evidence>
<evidence type="ECO:0000256" key="5">
    <source>
        <dbReference type="ARBA" id="ARBA00023136"/>
    </source>
</evidence>
<dbReference type="GO" id="GO:0000149">
    <property type="term" value="F:SNARE binding"/>
    <property type="evidence" value="ECO:0007669"/>
    <property type="project" value="TreeGrafter"/>
</dbReference>
<dbReference type="InParanoid" id="A5KDI4"/>
<gene>
    <name evidence="9" type="ORF">PVX_253300</name>
</gene>
<keyword evidence="4 7" id="KW-1133">Transmembrane helix</keyword>
<comment type="caution">
    <text evidence="9">The sequence shown here is derived from an EMBL/GenBank/DDBJ whole genome shotgun (WGS) entry which is preliminary data.</text>
</comment>
<organism evidence="9 10">
    <name type="scientific">Plasmodium vivax (strain Salvador I)</name>
    <dbReference type="NCBI Taxonomy" id="126793"/>
    <lineage>
        <taxon>Eukaryota</taxon>
        <taxon>Sar</taxon>
        <taxon>Alveolata</taxon>
        <taxon>Apicomplexa</taxon>
        <taxon>Aconoidasida</taxon>
        <taxon>Haemosporida</taxon>
        <taxon>Plasmodiidae</taxon>
        <taxon>Plasmodium</taxon>
        <taxon>Plasmodium (Plasmodium)</taxon>
    </lineage>
</organism>
<dbReference type="SMART" id="SM00397">
    <property type="entry name" value="t_SNARE"/>
    <property type="match status" value="1"/>
</dbReference>
<dbReference type="CDD" id="cd15848">
    <property type="entry name" value="SNARE_syntaxin1-like"/>
    <property type="match status" value="1"/>
</dbReference>
<dbReference type="SUPFAM" id="SSF47661">
    <property type="entry name" value="t-snare proteins"/>
    <property type="match status" value="1"/>
</dbReference>
<keyword evidence="3 7" id="KW-0812">Transmembrane</keyword>
<dbReference type="Pfam" id="PF14523">
    <property type="entry name" value="Syntaxin_2"/>
    <property type="match status" value="1"/>
</dbReference>
<dbReference type="STRING" id="126793.A5KDI4"/>
<dbReference type="PANTHER" id="PTHR19957">
    <property type="entry name" value="SYNTAXIN"/>
    <property type="match status" value="1"/>
</dbReference>
<dbReference type="Pfam" id="PF05739">
    <property type="entry name" value="SNARE"/>
    <property type="match status" value="1"/>
</dbReference>
<evidence type="ECO:0000256" key="6">
    <source>
        <dbReference type="SAM" id="MobiDB-lite"/>
    </source>
</evidence>
<dbReference type="PANTHER" id="PTHR19957:SF307">
    <property type="entry name" value="PROTEIN SSO1-RELATED"/>
    <property type="match status" value="1"/>
</dbReference>
<dbReference type="SMART" id="SM00503">
    <property type="entry name" value="SynN"/>
    <property type="match status" value="1"/>
</dbReference>
<dbReference type="InterPro" id="IPR006011">
    <property type="entry name" value="Syntaxin_N"/>
</dbReference>
<comment type="subcellular location">
    <subcellularLocation>
        <location evidence="1">Membrane</location>
        <topology evidence="1">Single-pass type IV membrane protein</topology>
    </subcellularLocation>
</comment>
<dbReference type="RefSeq" id="XP_001612378.1">
    <property type="nucleotide sequence ID" value="XM_001612328.1"/>
</dbReference>
<feature type="domain" description="T-SNARE coiled-coil homology" evidence="8">
    <location>
        <begin position="218"/>
        <end position="280"/>
    </location>
</feature>
<evidence type="ECO:0000313" key="10">
    <source>
        <dbReference type="Proteomes" id="UP000008333"/>
    </source>
</evidence>
<accession>A5KDI4</accession>
<sequence>MIDLFDEVKQLATIKKQQNAELMTQALKFENEKIIDNFLDPPGDTVIDIPGEGKDDLRSYVDAVHSIKQKIKQIYTVIDDVEVLRKKINLAITTEQENELSVLLNMQIKNGNNIIHSIKVEIKNVRKKFLLKCQQNKIMKKNIHDNLIHVFKKALHSYQQIQNDYNESMKDKMSRHIKIIYPQYTDEDISSVLNHDDISTQNLVKWKLQGHDNLKNALTHVESKYRDVKTLEKNVCDLHQTIIELSALIEMNDEVISNIHDNVNDAQYFTEKANVDLIDARNIQRSTSKWMFYISMGILIVVIIICLPVLVKFLKGQDNSADIQHSGGRSSLEGPRFEGKPIPNPLLGLDSTRTGHHHHHH</sequence>
<dbReference type="PROSITE" id="PS50192">
    <property type="entry name" value="T_SNARE"/>
    <property type="match status" value="1"/>
</dbReference>
<evidence type="ECO:0000256" key="2">
    <source>
        <dbReference type="ARBA" id="ARBA00009063"/>
    </source>
</evidence>
<dbReference type="Gene3D" id="1.20.5.110">
    <property type="match status" value="1"/>
</dbReference>
<dbReference type="InterPro" id="IPR045242">
    <property type="entry name" value="Syntaxin"/>
</dbReference>
<dbReference type="Proteomes" id="UP000008333">
    <property type="component" value="Unassembled WGS sequence"/>
</dbReference>
<evidence type="ECO:0000256" key="3">
    <source>
        <dbReference type="ARBA" id="ARBA00022692"/>
    </source>
</evidence>
<dbReference type="EMBL" id="AAKM01001073">
    <property type="protein sequence ID" value="EDL42585.1"/>
    <property type="molecule type" value="Genomic_DNA"/>
</dbReference>
<dbReference type="InterPro" id="IPR010989">
    <property type="entry name" value="SNARE"/>
</dbReference>
<dbReference type="Gene3D" id="1.20.58.70">
    <property type="match status" value="1"/>
</dbReference>
<dbReference type="InterPro" id="IPR000727">
    <property type="entry name" value="T_SNARE_dom"/>
</dbReference>
<dbReference type="GO" id="GO:0006887">
    <property type="term" value="P:exocytosis"/>
    <property type="evidence" value="ECO:0007669"/>
    <property type="project" value="TreeGrafter"/>
</dbReference>
<protein>
    <submittedName>
        <fullName evidence="9">Syntaxin, putative</fullName>
    </submittedName>
</protein>
<dbReference type="VEuPathDB" id="PlasmoDB:PVX_253300"/>
<dbReference type="GO" id="GO:0006906">
    <property type="term" value="P:vesicle fusion"/>
    <property type="evidence" value="ECO:0007669"/>
    <property type="project" value="TreeGrafter"/>
</dbReference>
<dbReference type="GO" id="GO:0031201">
    <property type="term" value="C:SNARE complex"/>
    <property type="evidence" value="ECO:0007669"/>
    <property type="project" value="TreeGrafter"/>
</dbReference>
<dbReference type="GO" id="GO:0005886">
    <property type="term" value="C:plasma membrane"/>
    <property type="evidence" value="ECO:0007669"/>
    <property type="project" value="TreeGrafter"/>
</dbReference>
<evidence type="ECO:0000313" key="9">
    <source>
        <dbReference type="EMBL" id="EDL42585.1"/>
    </source>
</evidence>
<dbReference type="GO" id="GO:0006886">
    <property type="term" value="P:intracellular protein transport"/>
    <property type="evidence" value="ECO:0007669"/>
    <property type="project" value="TreeGrafter"/>
</dbReference>
<dbReference type="GO" id="GO:0012505">
    <property type="term" value="C:endomembrane system"/>
    <property type="evidence" value="ECO:0007669"/>
    <property type="project" value="TreeGrafter"/>
</dbReference>
<dbReference type="GeneID" id="5471591"/>
<dbReference type="GO" id="GO:0005484">
    <property type="term" value="F:SNAP receptor activity"/>
    <property type="evidence" value="ECO:0007669"/>
    <property type="project" value="TreeGrafter"/>
</dbReference>
<dbReference type="KEGG" id="pvx:PVX_253300"/>
<dbReference type="GO" id="GO:0048278">
    <property type="term" value="P:vesicle docking"/>
    <property type="evidence" value="ECO:0007669"/>
    <property type="project" value="TreeGrafter"/>
</dbReference>
<evidence type="ECO:0000256" key="7">
    <source>
        <dbReference type="SAM" id="Phobius"/>
    </source>
</evidence>
<dbReference type="OMA" id="VLHASHY"/>
<keyword evidence="10" id="KW-1185">Reference proteome</keyword>
<dbReference type="FunCoup" id="A5KDI4">
    <property type="interactions" value="9"/>
</dbReference>
<dbReference type="AlphaFoldDB" id="A5KDI4"/>
<evidence type="ECO:0000259" key="8">
    <source>
        <dbReference type="PROSITE" id="PS50192"/>
    </source>
</evidence>
<reference evidence="9 10" key="1">
    <citation type="journal article" date="2008" name="Nature">
        <title>Comparative genomics of the neglected human malaria parasite Plasmodium vivax.</title>
        <authorList>
            <person name="Carlton J.M."/>
            <person name="Adams J.H."/>
            <person name="Silva J.C."/>
            <person name="Bidwell S.L."/>
            <person name="Lorenzi H."/>
            <person name="Caler E."/>
            <person name="Crabtree J."/>
            <person name="Angiuoli S.V."/>
            <person name="Merino E.F."/>
            <person name="Amedeo P."/>
            <person name="Cheng Q."/>
            <person name="Coulson R.M."/>
            <person name="Crabb B.S."/>
            <person name="Del Portillo H.A."/>
            <person name="Essien K."/>
            <person name="Feldblyum T.V."/>
            <person name="Fernandez-Becerra C."/>
            <person name="Gilson P.R."/>
            <person name="Gueye A.H."/>
            <person name="Guo X."/>
            <person name="Kang'a S."/>
            <person name="Kooij T.W."/>
            <person name="Korsinczky M."/>
            <person name="Meyer E.V."/>
            <person name="Nene V."/>
            <person name="Paulsen I."/>
            <person name="White O."/>
            <person name="Ralph S.A."/>
            <person name="Ren Q."/>
            <person name="Sargeant T.J."/>
            <person name="Salzberg S.L."/>
            <person name="Stoeckert C.J."/>
            <person name="Sullivan S.A."/>
            <person name="Yamamoto M.M."/>
            <person name="Hoffman S.L."/>
            <person name="Wortman J.R."/>
            <person name="Gardner M.J."/>
            <person name="Galinski M.R."/>
            <person name="Barnwell J.W."/>
            <person name="Fraser-Liggett C.M."/>
        </authorList>
    </citation>
    <scope>NUCLEOTIDE SEQUENCE [LARGE SCALE GENOMIC DNA]</scope>
    <source>
        <strain evidence="9 10">Salvador I</strain>
    </source>
</reference>
<keyword evidence="5 7" id="KW-0472">Membrane</keyword>
<name>A5KDI4_PLAVS</name>
<proteinExistence type="inferred from homology"/>
<dbReference type="PhylomeDB" id="A5KDI4"/>
<comment type="similarity">
    <text evidence="2">Belongs to the syntaxin family.</text>
</comment>
<feature type="transmembrane region" description="Helical" evidence="7">
    <location>
        <begin position="290"/>
        <end position="311"/>
    </location>
</feature>
<evidence type="ECO:0000256" key="1">
    <source>
        <dbReference type="ARBA" id="ARBA00004211"/>
    </source>
</evidence>
<feature type="region of interest" description="Disordered" evidence="6">
    <location>
        <begin position="324"/>
        <end position="361"/>
    </location>
</feature>